<dbReference type="InterPro" id="IPR051275">
    <property type="entry name" value="Cell_adhesion_signaling"/>
</dbReference>
<dbReference type="GO" id="GO:0016020">
    <property type="term" value="C:membrane"/>
    <property type="evidence" value="ECO:0007669"/>
    <property type="project" value="UniProtKB-SubCell"/>
</dbReference>
<dbReference type="InterPro" id="IPR003598">
    <property type="entry name" value="Ig_sub2"/>
</dbReference>
<evidence type="ECO:0000256" key="3">
    <source>
        <dbReference type="ARBA" id="ARBA00023136"/>
    </source>
</evidence>
<dbReference type="InterPro" id="IPR013783">
    <property type="entry name" value="Ig-like_fold"/>
</dbReference>
<evidence type="ECO:0000256" key="4">
    <source>
        <dbReference type="ARBA" id="ARBA00023157"/>
    </source>
</evidence>
<dbReference type="InterPro" id="IPR003599">
    <property type="entry name" value="Ig_sub"/>
</dbReference>
<dbReference type="InterPro" id="IPR013098">
    <property type="entry name" value="Ig_I-set"/>
</dbReference>
<keyword evidence="10" id="KW-1185">Reference proteome</keyword>
<evidence type="ECO:0000256" key="6">
    <source>
        <dbReference type="ARBA" id="ARBA00023319"/>
    </source>
</evidence>
<keyword evidence="2" id="KW-0677">Repeat</keyword>
<keyword evidence="6" id="KW-0393">Immunoglobulin domain</keyword>
<dbReference type="InterPro" id="IPR007110">
    <property type="entry name" value="Ig-like_dom"/>
</dbReference>
<dbReference type="Gene3D" id="2.60.40.10">
    <property type="entry name" value="Immunoglobulins"/>
    <property type="match status" value="6"/>
</dbReference>
<dbReference type="SMART" id="SM00408">
    <property type="entry name" value="IGc2"/>
    <property type="match status" value="3"/>
</dbReference>
<sequence length="844" mass="94370">MYPASPAYVDLHQRFTLMCKTNSTLHWINTLIFDDANSNVLYFEKALDGSCVITISNEAHLYVAVCDFTTGEFNVTLLSLERNYHNTLIRCSVKFNNGPSTLMENTSTVISIKDPPDDSPTITQIPEGDIDTGDAVLLNCSLKGGNPVAILSWNCSGNIHLTRVGNAVICTLEFNVNKLHHETVCTCLASHNTIDSYSDSTSHSLHVLYPPDHDPTIQQDIPGPVDSGSSVSLIYSVSGGNPLASLSWDCKGITHNSSSSTKTEYIVTFTVNKTFDGRVCTCSASHPIVSYRRLALHQLIVFYEPGKPKLLLGEEFPWFVGNKTTVNCSAIVGNPESIYKWVIGGHIQNENRSYINIGPLSKEINGQEISCSVNNNYSLRKKIILQPAILKLNVECEYHYYYNPAICEFQNVCNNDIKMLHFSGIVPSDDYPEIEFDIFPVYVVEGENISITCNTRGNPLPNTQWFINGIERTQKQQNKSVLYLFNVNRLFQARTYSCKAISKSFKYDILIQNKDVNVIVFYNTSVTKVEVLNGPTFSENRTAVLRCQVTGNPLPNVTWYFKSNETKQILQRQNRIIDSNYTINTTNCLHTGIYECSTQNTVNGTKVTNSKQTELKVTCSPRLDNRYNELPAIMTFDIGSGFNLTVFIVAYPPPQIRWLLFSNALTSSYSKRGGSAYASTLNIYNATSSDFGRYTVHSYNSMGDIFIHLSVLKKGKPTAPVNINIICNEKSVHILWVSRFNGGSKQTFFVEYWESQMARNRIKSAPVIDFGESETINYVANGLLPATNYSFQILASNVHGISISDTVECMTDLELTIILTFREQVSTVLSNLDTVLSIKMYPSS</sequence>
<dbReference type="PROSITE" id="PS50835">
    <property type="entry name" value="IG_LIKE"/>
    <property type="match status" value="3"/>
</dbReference>
<feature type="domain" description="Ig-like" evidence="7">
    <location>
        <begin position="432"/>
        <end position="517"/>
    </location>
</feature>
<keyword evidence="3" id="KW-0472">Membrane</keyword>
<dbReference type="InterPro" id="IPR036179">
    <property type="entry name" value="Ig-like_dom_sf"/>
</dbReference>
<dbReference type="InterPro" id="IPR003961">
    <property type="entry name" value="FN3_dom"/>
</dbReference>
<evidence type="ECO:0000259" key="8">
    <source>
        <dbReference type="PROSITE" id="PS50853"/>
    </source>
</evidence>
<evidence type="ECO:0000256" key="5">
    <source>
        <dbReference type="ARBA" id="ARBA00023180"/>
    </source>
</evidence>
<dbReference type="InterPro" id="IPR036116">
    <property type="entry name" value="FN3_sf"/>
</dbReference>
<dbReference type="CDD" id="cd00063">
    <property type="entry name" value="FN3"/>
    <property type="match status" value="1"/>
</dbReference>
<dbReference type="PANTHER" id="PTHR11640:SF158">
    <property type="entry name" value="V-SET AND IMMUNOGLOBULIN DOMAIN-CONTAINING PROTEIN 10-LIKE 2"/>
    <property type="match status" value="1"/>
</dbReference>
<dbReference type="PROSITE" id="PS50853">
    <property type="entry name" value="FN3"/>
    <property type="match status" value="1"/>
</dbReference>
<dbReference type="EMBL" id="CACVKT020002430">
    <property type="protein sequence ID" value="CAC5377909.1"/>
    <property type="molecule type" value="Genomic_DNA"/>
</dbReference>
<gene>
    <name evidence="9" type="ORF">MCOR_14167</name>
</gene>
<dbReference type="OrthoDB" id="6144780at2759"/>
<keyword evidence="4" id="KW-1015">Disulfide bond</keyword>
<proteinExistence type="predicted"/>
<evidence type="ECO:0000313" key="9">
    <source>
        <dbReference type="EMBL" id="CAC5377909.1"/>
    </source>
</evidence>
<feature type="domain" description="Ig-like" evidence="7">
    <location>
        <begin position="524"/>
        <end position="618"/>
    </location>
</feature>
<dbReference type="PANTHER" id="PTHR11640">
    <property type="entry name" value="NEPHRIN"/>
    <property type="match status" value="1"/>
</dbReference>
<dbReference type="CDD" id="cd00096">
    <property type="entry name" value="Ig"/>
    <property type="match status" value="1"/>
</dbReference>
<dbReference type="Pfam" id="PF13927">
    <property type="entry name" value="Ig_3"/>
    <property type="match status" value="2"/>
</dbReference>
<dbReference type="Pfam" id="PF07679">
    <property type="entry name" value="I-set"/>
    <property type="match status" value="1"/>
</dbReference>
<evidence type="ECO:0000259" key="7">
    <source>
        <dbReference type="PROSITE" id="PS50835"/>
    </source>
</evidence>
<dbReference type="SUPFAM" id="SSF49265">
    <property type="entry name" value="Fibronectin type III"/>
    <property type="match status" value="1"/>
</dbReference>
<evidence type="ECO:0000313" key="10">
    <source>
        <dbReference type="Proteomes" id="UP000507470"/>
    </source>
</evidence>
<dbReference type="SUPFAM" id="SSF48726">
    <property type="entry name" value="Immunoglobulin"/>
    <property type="match status" value="5"/>
</dbReference>
<organism evidence="9 10">
    <name type="scientific">Mytilus coruscus</name>
    <name type="common">Sea mussel</name>
    <dbReference type="NCBI Taxonomy" id="42192"/>
    <lineage>
        <taxon>Eukaryota</taxon>
        <taxon>Metazoa</taxon>
        <taxon>Spiralia</taxon>
        <taxon>Lophotrochozoa</taxon>
        <taxon>Mollusca</taxon>
        <taxon>Bivalvia</taxon>
        <taxon>Autobranchia</taxon>
        <taxon>Pteriomorphia</taxon>
        <taxon>Mytilida</taxon>
        <taxon>Mytiloidea</taxon>
        <taxon>Mytilidae</taxon>
        <taxon>Mytilinae</taxon>
        <taxon>Mytilus</taxon>
    </lineage>
</organism>
<protein>
    <submittedName>
        <fullName evidence="9">HMCN</fullName>
    </submittedName>
</protein>
<dbReference type="AlphaFoldDB" id="A0A6J8B5P9"/>
<name>A0A6J8B5P9_MYTCO</name>
<dbReference type="SMART" id="SM00409">
    <property type="entry name" value="IG"/>
    <property type="match status" value="4"/>
</dbReference>
<feature type="domain" description="Fibronectin type-III" evidence="8">
    <location>
        <begin position="716"/>
        <end position="814"/>
    </location>
</feature>
<evidence type="ECO:0000256" key="2">
    <source>
        <dbReference type="ARBA" id="ARBA00022737"/>
    </source>
</evidence>
<comment type="subcellular location">
    <subcellularLocation>
        <location evidence="1">Membrane</location>
        <topology evidence="1">Single-pass type I membrane protein</topology>
    </subcellularLocation>
</comment>
<accession>A0A6J8B5P9</accession>
<reference evidence="9 10" key="1">
    <citation type="submission" date="2020-06" db="EMBL/GenBank/DDBJ databases">
        <authorList>
            <person name="Li R."/>
            <person name="Bekaert M."/>
        </authorList>
    </citation>
    <scope>NUCLEOTIDE SEQUENCE [LARGE SCALE GENOMIC DNA]</scope>
    <source>
        <strain evidence="10">wild</strain>
    </source>
</reference>
<dbReference type="SMART" id="SM00060">
    <property type="entry name" value="FN3"/>
    <property type="match status" value="1"/>
</dbReference>
<feature type="domain" description="Ig-like" evidence="7">
    <location>
        <begin position="120"/>
        <end position="206"/>
    </location>
</feature>
<keyword evidence="5" id="KW-0325">Glycoprotein</keyword>
<evidence type="ECO:0000256" key="1">
    <source>
        <dbReference type="ARBA" id="ARBA00004479"/>
    </source>
</evidence>
<dbReference type="Proteomes" id="UP000507470">
    <property type="component" value="Unassembled WGS sequence"/>
</dbReference>